<dbReference type="OrthoDB" id="5892138at2"/>
<gene>
    <name evidence="1" type="ORF">DFR28_10540</name>
</gene>
<keyword evidence="2" id="KW-1185">Reference proteome</keyword>
<evidence type="ECO:0000313" key="1">
    <source>
        <dbReference type="EMBL" id="RBP48702.1"/>
    </source>
</evidence>
<accession>A0A395JG00</accession>
<reference evidence="1 2" key="1">
    <citation type="submission" date="2018-06" db="EMBL/GenBank/DDBJ databases">
        <title>Genomic Encyclopedia of Type Strains, Phase IV (KMG-IV): sequencing the most valuable type-strain genomes for metagenomic binning, comparative biology and taxonomic classification.</title>
        <authorList>
            <person name="Goeker M."/>
        </authorList>
    </citation>
    <scope>NUCLEOTIDE SEQUENCE [LARGE SCALE GENOMIC DNA]</scope>
    <source>
        <strain evidence="1 2">DSM 24032</strain>
    </source>
</reference>
<sequence>MSFLDPYHSSISANQIQVSADQGSQFAKQVAGDYNPIHDPDSSRFCVPGDLLFALTLQKYGIHTSMGFQFLELVAGDAILNFPEVEPSDEVSFAVENERAKPVMAVQYQGDAGHQQAQIESVIREYVAFSGRNFPHILLPLIKQHDVMVNPKRPLVIYERMSFELDHLDFDHVELELSGTELEVTGKRGRAILEFVFKHQGAEIGTGSKVLVLSGLRPYEEAVMNQVRDDYLARVNAEQ</sequence>
<name>A0A395JG00_9GAMM</name>
<dbReference type="EMBL" id="QNRT01000005">
    <property type="protein sequence ID" value="RBP48702.1"/>
    <property type="molecule type" value="Genomic_DNA"/>
</dbReference>
<proteinExistence type="predicted"/>
<organism evidence="1 2">
    <name type="scientific">Arenicella xantha</name>
    <dbReference type="NCBI Taxonomy" id="644221"/>
    <lineage>
        <taxon>Bacteria</taxon>
        <taxon>Pseudomonadati</taxon>
        <taxon>Pseudomonadota</taxon>
        <taxon>Gammaproteobacteria</taxon>
        <taxon>Arenicellales</taxon>
        <taxon>Arenicellaceae</taxon>
        <taxon>Arenicella</taxon>
    </lineage>
</organism>
<comment type="caution">
    <text evidence="1">The sequence shown here is derived from an EMBL/GenBank/DDBJ whole genome shotgun (WGS) entry which is preliminary data.</text>
</comment>
<dbReference type="Proteomes" id="UP000253083">
    <property type="component" value="Unassembled WGS sequence"/>
</dbReference>
<dbReference type="RefSeq" id="WP_113955306.1">
    <property type="nucleotide sequence ID" value="NZ_QNRT01000005.1"/>
</dbReference>
<dbReference type="Pfam" id="PF12119">
    <property type="entry name" value="DUF3581"/>
    <property type="match status" value="1"/>
</dbReference>
<dbReference type="InterPro" id="IPR021974">
    <property type="entry name" value="DUF3581"/>
</dbReference>
<dbReference type="InParanoid" id="A0A395JG00"/>
<protein>
    <submittedName>
        <fullName evidence="1">Uncharacterized protein DUF3581</fullName>
    </submittedName>
</protein>
<evidence type="ECO:0000313" key="2">
    <source>
        <dbReference type="Proteomes" id="UP000253083"/>
    </source>
</evidence>
<dbReference type="AlphaFoldDB" id="A0A395JG00"/>